<name>A0ABR4XRX3_9LACO</name>
<comment type="caution">
    <text evidence="1">The sequence shown here is derived from an EMBL/GenBank/DDBJ whole genome shotgun (WGS) entry which is preliminary data.</text>
</comment>
<dbReference type="Proteomes" id="UP000030023">
    <property type="component" value="Unassembled WGS sequence"/>
</dbReference>
<protein>
    <recommendedName>
        <fullName evidence="3">Thiamine pyrophosphate enzyme N-terminal TPP-binding domain-containing protein</fullName>
    </recommendedName>
</protein>
<gene>
    <name evidence="1" type="ORF">Q757_04215</name>
</gene>
<organism evidence="1 2">
    <name type="scientific">Oenococcus alcoholitolerans</name>
    <dbReference type="NCBI Taxonomy" id="931074"/>
    <lineage>
        <taxon>Bacteria</taxon>
        <taxon>Bacillati</taxon>
        <taxon>Bacillota</taxon>
        <taxon>Bacilli</taxon>
        <taxon>Lactobacillales</taxon>
        <taxon>Lactobacillaceae</taxon>
        <taxon>Oenococcus</taxon>
    </lineage>
</organism>
<evidence type="ECO:0000313" key="1">
    <source>
        <dbReference type="EMBL" id="KGO31911.1"/>
    </source>
</evidence>
<dbReference type="EMBL" id="AXCV01000158">
    <property type="protein sequence ID" value="KGO31911.1"/>
    <property type="molecule type" value="Genomic_DNA"/>
</dbReference>
<evidence type="ECO:0000313" key="2">
    <source>
        <dbReference type="Proteomes" id="UP000030023"/>
    </source>
</evidence>
<keyword evidence="2" id="KW-1185">Reference proteome</keyword>
<accession>A0ABR4XRX3</accession>
<reference evidence="1 2" key="1">
    <citation type="journal article" date="2014" name="Antonie Van Leeuwenhoek">
        <title>Oenococcus alcoholitolerans sp. nov., a lactic acid bacteria isolated from cachaca and ethanol fermentation processes.</title>
        <authorList>
            <person name="Badotti F."/>
            <person name="Moreira A.P."/>
            <person name="Tonon L.A."/>
            <person name="de Lucena B.T."/>
            <person name="Gomes Fde C."/>
            <person name="Kruger R."/>
            <person name="Thompson C.C."/>
            <person name="de Morais M.A.Jr."/>
            <person name="Rosa C.A."/>
            <person name="Thompson F.L."/>
        </authorList>
    </citation>
    <scope>NUCLEOTIDE SEQUENCE [LARGE SCALE GENOMIC DNA]</scope>
    <source>
        <strain evidence="1 2">UFRJ-M7.2.18</strain>
    </source>
</reference>
<evidence type="ECO:0008006" key="3">
    <source>
        <dbReference type="Google" id="ProtNLM"/>
    </source>
</evidence>
<sequence>MTDKIPASVAMLRVLEAWGVKHVYGYPGG</sequence>
<proteinExistence type="predicted"/>